<protein>
    <submittedName>
        <fullName evidence="9">RagB/SusD family nutrient uptake outer membrane protein</fullName>
    </submittedName>
</protein>
<evidence type="ECO:0000256" key="3">
    <source>
        <dbReference type="ARBA" id="ARBA00022729"/>
    </source>
</evidence>
<dbReference type="Gene3D" id="1.25.40.390">
    <property type="match status" value="1"/>
</dbReference>
<dbReference type="InterPro" id="IPR011990">
    <property type="entry name" value="TPR-like_helical_dom_sf"/>
</dbReference>
<keyword evidence="3 6" id="KW-0732">Signal</keyword>
<keyword evidence="5" id="KW-0998">Cell outer membrane</keyword>
<dbReference type="SUPFAM" id="SSF48452">
    <property type="entry name" value="TPR-like"/>
    <property type="match status" value="1"/>
</dbReference>
<evidence type="ECO:0000256" key="1">
    <source>
        <dbReference type="ARBA" id="ARBA00004442"/>
    </source>
</evidence>
<dbReference type="InterPro" id="IPR033985">
    <property type="entry name" value="SusD-like_N"/>
</dbReference>
<accession>A0A9D1ZGS7</accession>
<name>A0A9D1ZGS7_9BACE</name>
<dbReference type="GO" id="GO:0009279">
    <property type="term" value="C:cell outer membrane"/>
    <property type="evidence" value="ECO:0007669"/>
    <property type="project" value="UniProtKB-SubCell"/>
</dbReference>
<evidence type="ECO:0000313" key="10">
    <source>
        <dbReference type="Proteomes" id="UP000886851"/>
    </source>
</evidence>
<dbReference type="Pfam" id="PF07980">
    <property type="entry name" value="SusD_RagB"/>
    <property type="match status" value="1"/>
</dbReference>
<evidence type="ECO:0000256" key="4">
    <source>
        <dbReference type="ARBA" id="ARBA00023136"/>
    </source>
</evidence>
<evidence type="ECO:0000256" key="5">
    <source>
        <dbReference type="ARBA" id="ARBA00023237"/>
    </source>
</evidence>
<reference evidence="9" key="2">
    <citation type="submission" date="2021-04" db="EMBL/GenBank/DDBJ databases">
        <authorList>
            <person name="Gilroy R."/>
        </authorList>
    </citation>
    <scope>NUCLEOTIDE SEQUENCE</scope>
    <source>
        <strain evidence="9">Gambia2-208</strain>
    </source>
</reference>
<feature type="domain" description="RagB/SusD" evidence="7">
    <location>
        <begin position="336"/>
        <end position="644"/>
    </location>
</feature>
<organism evidence="9 10">
    <name type="scientific">Candidatus Bacteroides pullicola</name>
    <dbReference type="NCBI Taxonomy" id="2838475"/>
    <lineage>
        <taxon>Bacteria</taxon>
        <taxon>Pseudomonadati</taxon>
        <taxon>Bacteroidota</taxon>
        <taxon>Bacteroidia</taxon>
        <taxon>Bacteroidales</taxon>
        <taxon>Bacteroidaceae</taxon>
        <taxon>Bacteroides</taxon>
    </lineage>
</organism>
<dbReference type="EMBL" id="DXCV01000011">
    <property type="protein sequence ID" value="HIY87259.1"/>
    <property type="molecule type" value="Genomic_DNA"/>
</dbReference>
<dbReference type="Proteomes" id="UP000886851">
    <property type="component" value="Unassembled WGS sequence"/>
</dbReference>
<evidence type="ECO:0000313" key="9">
    <source>
        <dbReference type="EMBL" id="HIY87259.1"/>
    </source>
</evidence>
<comment type="similarity">
    <text evidence="2">Belongs to the SusD family.</text>
</comment>
<keyword evidence="4" id="KW-0472">Membrane</keyword>
<sequence>MKKLRKYLLLGLFACNLTACDYLDIVPNETATEEDLFESTEAALRYLYSCYSYMPASENTHTSISTAGDEIVSCFGGEPAQLYFQGGYSGSNLGNVEAYYNNMYIGIRQCYLLKESIASVPGITQETIDDYTNQADFLIAYYHMVLLQHYGPIILVKSLPSTTTPANEFLPRSTYDECADWIAGEFKRLSELLPAERTGSDYGLATSVAAMALRSRVLLYKASPLFNGNSEFYSTFTNPDGTQLISQTFDRNKYKEAADAALEAINFAESHGYSLFTSAEGSSISTIAAPYPQDPVQRRLRLLNTDEYSREVLWANTRSEPAYSIQSKSRPFLIWGAGYGTSLKMVERFYTENGLPIDEDPDFDYEGRYGTTILDDDTRGEGITLKLHDQREPRFYAWVAFHNGFYECRSARVVSGAQELVTNGAYWESQERSDGDNQRWRTNFTKNSNCGKGGRTNNYSMTGYLNKKGVRPDYQAPASESAPTQDYPKPIIRLGEVYLNYAEACVGYGESSYVADGMEKLNALRERAGIPDVLTAWARAKHPITSYDTAVSDGRLMDIVVRERMIELYMEGHNFWDLRRWKIAEENMGTLQQGLNVEGTTDEELLQVVTISQPRSFISPAYYLMPIPNAQISTNKQMVQNPGY</sequence>
<gene>
    <name evidence="9" type="ORF">H9824_00960</name>
</gene>
<evidence type="ECO:0000259" key="8">
    <source>
        <dbReference type="Pfam" id="PF14322"/>
    </source>
</evidence>
<dbReference type="Pfam" id="PF14322">
    <property type="entry name" value="SusD-like_3"/>
    <property type="match status" value="1"/>
</dbReference>
<comment type="subcellular location">
    <subcellularLocation>
        <location evidence="1">Cell outer membrane</location>
    </subcellularLocation>
</comment>
<dbReference type="InterPro" id="IPR012944">
    <property type="entry name" value="SusD_RagB_dom"/>
</dbReference>
<dbReference type="AlphaFoldDB" id="A0A9D1ZGS7"/>
<evidence type="ECO:0000256" key="2">
    <source>
        <dbReference type="ARBA" id="ARBA00006275"/>
    </source>
</evidence>
<evidence type="ECO:0000259" key="7">
    <source>
        <dbReference type="Pfam" id="PF07980"/>
    </source>
</evidence>
<evidence type="ECO:0000256" key="6">
    <source>
        <dbReference type="SAM" id="SignalP"/>
    </source>
</evidence>
<comment type="caution">
    <text evidence="9">The sequence shown here is derived from an EMBL/GenBank/DDBJ whole genome shotgun (WGS) entry which is preliminary data.</text>
</comment>
<feature type="signal peptide" evidence="6">
    <location>
        <begin position="1"/>
        <end position="19"/>
    </location>
</feature>
<feature type="chain" id="PRO_5038586163" evidence="6">
    <location>
        <begin position="20"/>
        <end position="644"/>
    </location>
</feature>
<feature type="domain" description="SusD-like N-terminal" evidence="8">
    <location>
        <begin position="94"/>
        <end position="219"/>
    </location>
</feature>
<reference evidence="9" key="1">
    <citation type="journal article" date="2021" name="PeerJ">
        <title>Extensive microbial diversity within the chicken gut microbiome revealed by metagenomics and culture.</title>
        <authorList>
            <person name="Gilroy R."/>
            <person name="Ravi A."/>
            <person name="Getino M."/>
            <person name="Pursley I."/>
            <person name="Horton D.L."/>
            <person name="Alikhan N.F."/>
            <person name="Baker D."/>
            <person name="Gharbi K."/>
            <person name="Hall N."/>
            <person name="Watson M."/>
            <person name="Adriaenssens E.M."/>
            <person name="Foster-Nyarko E."/>
            <person name="Jarju S."/>
            <person name="Secka A."/>
            <person name="Antonio M."/>
            <person name="Oren A."/>
            <person name="Chaudhuri R.R."/>
            <person name="La Ragione R."/>
            <person name="Hildebrand F."/>
            <person name="Pallen M.J."/>
        </authorList>
    </citation>
    <scope>NUCLEOTIDE SEQUENCE</scope>
    <source>
        <strain evidence="9">Gambia2-208</strain>
    </source>
</reference>
<proteinExistence type="inferred from homology"/>